<evidence type="ECO:0000256" key="1">
    <source>
        <dbReference type="SAM" id="Phobius"/>
    </source>
</evidence>
<name>A0A7C9EAL4_OPUST</name>
<proteinExistence type="predicted"/>
<keyword evidence="1" id="KW-0472">Membrane</keyword>
<keyword evidence="1" id="KW-0812">Transmembrane</keyword>
<dbReference type="EMBL" id="GISG01219579">
    <property type="protein sequence ID" value="MBA4663200.1"/>
    <property type="molecule type" value="Transcribed_RNA"/>
</dbReference>
<protein>
    <submittedName>
        <fullName evidence="2">Uncharacterized protein</fullName>
    </submittedName>
</protein>
<evidence type="ECO:0000313" key="2">
    <source>
        <dbReference type="EMBL" id="MBA4663200.1"/>
    </source>
</evidence>
<reference evidence="2" key="2">
    <citation type="submission" date="2020-07" db="EMBL/GenBank/DDBJ databases">
        <authorList>
            <person name="Vera ALvarez R."/>
            <person name="Arias-Moreno D.M."/>
            <person name="Jimenez-Jacinto V."/>
            <person name="Jimenez-Bremont J.F."/>
            <person name="Swaminathan K."/>
            <person name="Moose S.P."/>
            <person name="Guerrero-Gonzalez M.L."/>
            <person name="Marino-Ramirez L."/>
            <person name="Landsman D."/>
            <person name="Rodriguez-Kessler M."/>
            <person name="Delgado-Sanchez P."/>
        </authorList>
    </citation>
    <scope>NUCLEOTIDE SEQUENCE</scope>
    <source>
        <tissue evidence="2">Cladode</tissue>
    </source>
</reference>
<feature type="transmembrane region" description="Helical" evidence="1">
    <location>
        <begin position="6"/>
        <end position="24"/>
    </location>
</feature>
<feature type="transmembrane region" description="Helical" evidence="1">
    <location>
        <begin position="74"/>
        <end position="98"/>
    </location>
</feature>
<dbReference type="AlphaFoldDB" id="A0A7C9EAL4"/>
<organism evidence="2">
    <name type="scientific">Opuntia streptacantha</name>
    <name type="common">Prickly pear cactus</name>
    <name type="synonym">Opuntia cardona</name>
    <dbReference type="NCBI Taxonomy" id="393608"/>
    <lineage>
        <taxon>Eukaryota</taxon>
        <taxon>Viridiplantae</taxon>
        <taxon>Streptophyta</taxon>
        <taxon>Embryophyta</taxon>
        <taxon>Tracheophyta</taxon>
        <taxon>Spermatophyta</taxon>
        <taxon>Magnoliopsida</taxon>
        <taxon>eudicotyledons</taxon>
        <taxon>Gunneridae</taxon>
        <taxon>Pentapetalae</taxon>
        <taxon>Caryophyllales</taxon>
        <taxon>Cactineae</taxon>
        <taxon>Cactaceae</taxon>
        <taxon>Opuntioideae</taxon>
        <taxon>Opuntia</taxon>
    </lineage>
</organism>
<sequence length="220" mass="24958">MFWLAVIGGSLILLHAFLLIILRYRKSSTKGKSYGALILPRFEIFLVMISIPCICLAAAAIIKGRTTSGTVLGILLLILTSSLQFALFLFLSFGITLGKLLQYKEVHKVGRKYHWYQELIRVSLGPGKKGQWTWKNQPNSKYFIMFGPFFEDLRGPPKYMLSMISGGGRLPLDRIIASDDETEDAEAPFIQKVFGILRIYYTLLESTRRFILGNPCWVIL</sequence>
<dbReference type="PANTHER" id="PTHR34677">
    <property type="match status" value="1"/>
</dbReference>
<dbReference type="PANTHER" id="PTHR34677:SF1">
    <property type="entry name" value="TRANSMEMBRANE PROTEIN"/>
    <property type="match status" value="1"/>
</dbReference>
<keyword evidence="1" id="KW-1133">Transmembrane helix</keyword>
<reference evidence="2" key="1">
    <citation type="journal article" date="2013" name="J. Plant Res.">
        <title>Effect of fungi and light on seed germination of three Opuntia species from semiarid lands of central Mexico.</title>
        <authorList>
            <person name="Delgado-Sanchez P."/>
            <person name="Jimenez-Bremont J.F."/>
            <person name="Guerrero-Gonzalez Mde L."/>
            <person name="Flores J."/>
        </authorList>
    </citation>
    <scope>NUCLEOTIDE SEQUENCE</scope>
    <source>
        <tissue evidence="2">Cladode</tissue>
    </source>
</reference>
<accession>A0A7C9EAL4</accession>
<feature type="transmembrane region" description="Helical" evidence="1">
    <location>
        <begin position="44"/>
        <end position="62"/>
    </location>
</feature>